<gene>
    <name evidence="3" type="ORF">DXA03_12675</name>
</gene>
<dbReference type="PANTHER" id="PTHR33434:SF3">
    <property type="entry name" value="DEGV DOMAIN-CONTAINING PROTEIN YITS"/>
    <property type="match status" value="1"/>
</dbReference>
<keyword evidence="2" id="KW-0446">Lipid-binding</keyword>
<organism evidence="3 4">
    <name type="scientific">Agathobacter rectalis</name>
    <dbReference type="NCBI Taxonomy" id="39491"/>
    <lineage>
        <taxon>Bacteria</taxon>
        <taxon>Bacillati</taxon>
        <taxon>Bacillota</taxon>
        <taxon>Clostridia</taxon>
        <taxon>Lachnospirales</taxon>
        <taxon>Lachnospiraceae</taxon>
        <taxon>Agathobacter</taxon>
    </lineage>
</organism>
<evidence type="ECO:0000256" key="2">
    <source>
        <dbReference type="ARBA" id="ARBA00023121"/>
    </source>
</evidence>
<dbReference type="PANTHER" id="PTHR33434">
    <property type="entry name" value="DEGV DOMAIN-CONTAINING PROTEIN DR_1986-RELATED"/>
    <property type="match status" value="1"/>
</dbReference>
<comment type="function">
    <text evidence="1">May bind long-chain fatty acids, such as palmitate, and may play a role in lipid transport or fatty acid metabolism.</text>
</comment>
<reference evidence="3 4" key="1">
    <citation type="submission" date="2018-08" db="EMBL/GenBank/DDBJ databases">
        <title>A genome reference for cultivated species of the human gut microbiota.</title>
        <authorList>
            <person name="Zou Y."/>
            <person name="Xue W."/>
            <person name="Luo G."/>
        </authorList>
    </citation>
    <scope>NUCLEOTIDE SEQUENCE [LARGE SCALE GENOMIC DNA]</scope>
    <source>
        <strain evidence="3 4">AM54-25XD</strain>
    </source>
</reference>
<proteinExistence type="predicted"/>
<dbReference type="InterPro" id="IPR043168">
    <property type="entry name" value="DegV_C"/>
</dbReference>
<sequence length="314" mass="34844">MFEIIVDSAANIPAELCKKYKIKVLSFVNLVNGKELTCFEPDLTPEQERAKGKEYYDAIREGAEVKTGLISSGIFEDTFREIIEADKDILYFSLSKNISGNYNSARVAADAVLDDCSNGRKIRLVDSLNASLGQGLLAIYASEMREKGMSFDEVADTIETYPARLNGVFTVGNLKYIARTGRLSGTTALVGNMLSIKPILRGSKDGYIVQFRKCRGRKAVLNELVNLLCDNITDPENQIIGVAHADAYEDSLYVIEQIKKRIKVRDVINTTYDFCTGSHVGPESLAVFFMGKDRELGADIRLPFILPLLFIIPT</sequence>
<comment type="caution">
    <text evidence="3">The sequence shown here is derived from an EMBL/GenBank/DDBJ whole genome shotgun (WGS) entry which is preliminary data.</text>
</comment>
<dbReference type="Proteomes" id="UP000285209">
    <property type="component" value="Unassembled WGS sequence"/>
</dbReference>
<dbReference type="PROSITE" id="PS51482">
    <property type="entry name" value="DEGV"/>
    <property type="match status" value="1"/>
</dbReference>
<dbReference type="AlphaFoldDB" id="A0A413M495"/>
<dbReference type="EMBL" id="QSDV01000031">
    <property type="protein sequence ID" value="RGZ16232.1"/>
    <property type="molecule type" value="Genomic_DNA"/>
</dbReference>
<dbReference type="InterPro" id="IPR050270">
    <property type="entry name" value="DegV_domain_contain"/>
</dbReference>
<dbReference type="Pfam" id="PF02645">
    <property type="entry name" value="DegV"/>
    <property type="match status" value="1"/>
</dbReference>
<evidence type="ECO:0000313" key="3">
    <source>
        <dbReference type="EMBL" id="RGZ16232.1"/>
    </source>
</evidence>
<evidence type="ECO:0000256" key="1">
    <source>
        <dbReference type="ARBA" id="ARBA00003238"/>
    </source>
</evidence>
<evidence type="ECO:0000313" key="4">
    <source>
        <dbReference type="Proteomes" id="UP000285209"/>
    </source>
</evidence>
<accession>A0A413M495</accession>
<dbReference type="SUPFAM" id="SSF82549">
    <property type="entry name" value="DAK1/DegV-like"/>
    <property type="match status" value="1"/>
</dbReference>
<dbReference type="NCBIfam" id="TIGR00762">
    <property type="entry name" value="DegV"/>
    <property type="match status" value="1"/>
</dbReference>
<protein>
    <submittedName>
        <fullName evidence="3">DegV family protein</fullName>
    </submittedName>
</protein>
<dbReference type="Gene3D" id="3.40.50.10170">
    <property type="match status" value="1"/>
</dbReference>
<dbReference type="InterPro" id="IPR003797">
    <property type="entry name" value="DegV"/>
</dbReference>
<dbReference type="GO" id="GO:0008289">
    <property type="term" value="F:lipid binding"/>
    <property type="evidence" value="ECO:0007669"/>
    <property type="project" value="UniProtKB-KW"/>
</dbReference>
<name>A0A413M495_9FIRM</name>
<dbReference type="Gene3D" id="3.30.1180.10">
    <property type="match status" value="1"/>
</dbReference>